<protein>
    <submittedName>
        <fullName evidence="2">Uncharacterized protein</fullName>
    </submittedName>
</protein>
<evidence type="ECO:0000256" key="1">
    <source>
        <dbReference type="SAM" id="MobiDB-lite"/>
    </source>
</evidence>
<name>A0A1Q4H9L2_9MYCO</name>
<accession>A0A1Q4H9L2</accession>
<evidence type="ECO:0000313" key="5">
    <source>
        <dbReference type="Proteomes" id="UP000220340"/>
    </source>
</evidence>
<keyword evidence="5" id="KW-1185">Reference proteome</keyword>
<organism evidence="2 4">
    <name type="scientific">Mycolicibacterium diernhoferi</name>
    <dbReference type="NCBI Taxonomy" id="1801"/>
    <lineage>
        <taxon>Bacteria</taxon>
        <taxon>Bacillati</taxon>
        <taxon>Actinomycetota</taxon>
        <taxon>Actinomycetes</taxon>
        <taxon>Mycobacteriales</taxon>
        <taxon>Mycobacteriaceae</taxon>
        <taxon>Mycolicibacterium</taxon>
    </lineage>
</organism>
<comment type="caution">
    <text evidence="2">The sequence shown here is derived from an EMBL/GenBank/DDBJ whole genome shotgun (WGS) entry which is preliminary data.</text>
</comment>
<dbReference type="AlphaFoldDB" id="A0A1Q4H9L2"/>
<dbReference type="EMBL" id="PDCR01000007">
    <property type="protein sequence ID" value="PEG55201.1"/>
    <property type="molecule type" value="Genomic_DNA"/>
</dbReference>
<gene>
    <name evidence="2" type="ORF">BV510_22750</name>
    <name evidence="3" type="ORF">CRI78_06370</name>
</gene>
<evidence type="ECO:0000313" key="3">
    <source>
        <dbReference type="EMBL" id="PEG55201.1"/>
    </source>
</evidence>
<reference evidence="2 4" key="1">
    <citation type="submission" date="2016-09" db="EMBL/GenBank/DDBJ databases">
        <title>genome sequences of unsequenced Mycobacteria.</title>
        <authorList>
            <person name="Greninger A.L."/>
            <person name="Jerome K.R."/>
            <person name="Mcnair B."/>
            <person name="Wallis C."/>
            <person name="Fang F."/>
        </authorList>
    </citation>
    <scope>NUCLEOTIDE SEQUENCE [LARGE SCALE GENOMIC DNA]</scope>
    <source>
        <strain evidence="2 4">BM1</strain>
    </source>
</reference>
<dbReference type="EMBL" id="MIJD01000302">
    <property type="protein sequence ID" value="OPE49073.1"/>
    <property type="molecule type" value="Genomic_DNA"/>
</dbReference>
<dbReference type="Proteomes" id="UP000220340">
    <property type="component" value="Unassembled WGS sequence"/>
</dbReference>
<evidence type="ECO:0000313" key="4">
    <source>
        <dbReference type="Proteomes" id="UP000191039"/>
    </source>
</evidence>
<dbReference type="Proteomes" id="UP000191039">
    <property type="component" value="Unassembled WGS sequence"/>
</dbReference>
<reference evidence="3 5" key="2">
    <citation type="submission" date="2017-10" db="EMBL/GenBank/DDBJ databases">
        <title>The new phylogeny of genus Mycobacterium.</title>
        <authorList>
            <person name="Tortoli E."/>
            <person name="Trovato A."/>
            <person name="Cirillo D.M."/>
        </authorList>
    </citation>
    <scope>NUCLEOTIDE SEQUENCE [LARGE SCALE GENOMIC DNA]</scope>
    <source>
        <strain evidence="3 5">IP141170001</strain>
    </source>
</reference>
<sequence length="117" mass="12716">MLVPRLTKPHNVDDSGKEAGPNRFKPGRDGTVTVGLRWETNNGKAVGAYCHEEVKILNPFGGVVFERQQDLGGGCTGGGGWRARVFGLGTFKYILDVTNKDTGEVKHAELPFDLVVF</sequence>
<proteinExistence type="predicted"/>
<evidence type="ECO:0000313" key="2">
    <source>
        <dbReference type="EMBL" id="OPE49073.1"/>
    </source>
</evidence>
<feature type="region of interest" description="Disordered" evidence="1">
    <location>
        <begin position="1"/>
        <end position="30"/>
    </location>
</feature>